<accession>A0A5C7B3Y5</accession>
<keyword evidence="2" id="KW-1185">Reference proteome</keyword>
<dbReference type="EMBL" id="VOSB01000021">
    <property type="protein sequence ID" value="TXE16091.1"/>
    <property type="molecule type" value="Genomic_DNA"/>
</dbReference>
<sequence>MAYYDILISIFISSWSPLSSSEENLHLDVVHKLKVIGSLNTAGHIRGFKTYDQSSSSIKTRIIKNYKNEILKDVILYSNIQLYFKEPKNVSTCFSRQDGNFNTIIAMGNHTFKKIESKVRENIYDYKMDDLKKATIDSGIIKFEIFTRNQ</sequence>
<evidence type="ECO:0000313" key="2">
    <source>
        <dbReference type="Proteomes" id="UP000321938"/>
    </source>
</evidence>
<dbReference type="AlphaFoldDB" id="A0A5C7B3Y5"/>
<protein>
    <submittedName>
        <fullName evidence="1">Uncharacterized protein</fullName>
    </submittedName>
</protein>
<dbReference type="Proteomes" id="UP000321938">
    <property type="component" value="Unassembled WGS sequence"/>
</dbReference>
<name>A0A5C7B3Y5_9FLAO</name>
<reference evidence="1 2" key="1">
    <citation type="submission" date="2019-08" db="EMBL/GenBank/DDBJ databases">
        <title>Genome of Psychroserpens burtonensis ACAM 167.</title>
        <authorList>
            <person name="Bowman J.P."/>
        </authorList>
    </citation>
    <scope>NUCLEOTIDE SEQUENCE [LARGE SCALE GENOMIC DNA]</scope>
    <source>
        <strain evidence="1 2">ACAM 167</strain>
    </source>
</reference>
<proteinExistence type="predicted"/>
<gene>
    <name evidence="1" type="ORF">ES692_14340</name>
</gene>
<dbReference type="OrthoDB" id="1121030at2"/>
<dbReference type="STRING" id="1123037.GCA_000425305_02967"/>
<comment type="caution">
    <text evidence="1">The sequence shown here is derived from an EMBL/GenBank/DDBJ whole genome shotgun (WGS) entry which is preliminary data.</text>
</comment>
<dbReference type="RefSeq" id="WP_028872680.1">
    <property type="nucleotide sequence ID" value="NZ_VOSB01000021.1"/>
</dbReference>
<evidence type="ECO:0000313" key="1">
    <source>
        <dbReference type="EMBL" id="TXE16091.1"/>
    </source>
</evidence>
<organism evidence="1 2">
    <name type="scientific">Psychroserpens burtonensis</name>
    <dbReference type="NCBI Taxonomy" id="49278"/>
    <lineage>
        <taxon>Bacteria</taxon>
        <taxon>Pseudomonadati</taxon>
        <taxon>Bacteroidota</taxon>
        <taxon>Flavobacteriia</taxon>
        <taxon>Flavobacteriales</taxon>
        <taxon>Flavobacteriaceae</taxon>
        <taxon>Psychroserpens</taxon>
    </lineage>
</organism>